<feature type="domain" description="Kazal-like" evidence="4">
    <location>
        <begin position="70"/>
        <end position="113"/>
    </location>
</feature>
<dbReference type="AlphaFoldDB" id="A0A1B6KKL1"/>
<dbReference type="CDD" id="cd00104">
    <property type="entry name" value="KAZAL_FS"/>
    <property type="match status" value="2"/>
</dbReference>
<accession>A0A1B6KKL1</accession>
<evidence type="ECO:0000259" key="4">
    <source>
        <dbReference type="PROSITE" id="PS51465"/>
    </source>
</evidence>
<dbReference type="PANTHER" id="PTHR13866:SF14">
    <property type="entry name" value="BM-40"/>
    <property type="match status" value="1"/>
</dbReference>
<feature type="non-terminal residue" evidence="5">
    <location>
        <position position="113"/>
    </location>
</feature>
<dbReference type="SMART" id="SM00280">
    <property type="entry name" value="KAZAL"/>
    <property type="match status" value="2"/>
</dbReference>
<dbReference type="PROSITE" id="PS51465">
    <property type="entry name" value="KAZAL_2"/>
    <property type="match status" value="2"/>
</dbReference>
<dbReference type="GO" id="GO:0005509">
    <property type="term" value="F:calcium ion binding"/>
    <property type="evidence" value="ECO:0007669"/>
    <property type="project" value="TreeGrafter"/>
</dbReference>
<dbReference type="GO" id="GO:0005615">
    <property type="term" value="C:extracellular space"/>
    <property type="evidence" value="ECO:0007669"/>
    <property type="project" value="TreeGrafter"/>
</dbReference>
<dbReference type="InterPro" id="IPR002350">
    <property type="entry name" value="Kazal_dom"/>
</dbReference>
<reference evidence="5" key="1">
    <citation type="submission" date="2015-11" db="EMBL/GenBank/DDBJ databases">
        <title>De novo transcriptome assembly of four potential Pierce s Disease insect vectors from Arizona vineyards.</title>
        <authorList>
            <person name="Tassone E.E."/>
        </authorList>
    </citation>
    <scope>NUCLEOTIDE SEQUENCE</scope>
</reference>
<keyword evidence="2" id="KW-1015">Disulfide bond</keyword>
<organism evidence="5">
    <name type="scientific">Graphocephala atropunctata</name>
    <dbReference type="NCBI Taxonomy" id="36148"/>
    <lineage>
        <taxon>Eukaryota</taxon>
        <taxon>Metazoa</taxon>
        <taxon>Ecdysozoa</taxon>
        <taxon>Arthropoda</taxon>
        <taxon>Hexapoda</taxon>
        <taxon>Insecta</taxon>
        <taxon>Pterygota</taxon>
        <taxon>Neoptera</taxon>
        <taxon>Paraneoptera</taxon>
        <taxon>Hemiptera</taxon>
        <taxon>Auchenorrhyncha</taxon>
        <taxon>Membracoidea</taxon>
        <taxon>Cicadellidae</taxon>
        <taxon>Cicadellinae</taxon>
        <taxon>Cicadellini</taxon>
        <taxon>Graphocephala</taxon>
    </lineage>
</organism>
<keyword evidence="1" id="KW-0732">Signal</keyword>
<keyword evidence="3" id="KW-0325">Glycoprotein</keyword>
<feature type="domain" description="Kazal-like" evidence="4">
    <location>
        <begin position="1"/>
        <end position="54"/>
    </location>
</feature>
<proteinExistence type="predicted"/>
<evidence type="ECO:0000313" key="5">
    <source>
        <dbReference type="EMBL" id="JAT11981.1"/>
    </source>
</evidence>
<dbReference type="Pfam" id="PF07648">
    <property type="entry name" value="Kazal_2"/>
    <property type="match status" value="2"/>
</dbReference>
<dbReference type="PANTHER" id="PTHR13866">
    <property type="entry name" value="SPARC OSTEONECTIN"/>
    <property type="match status" value="1"/>
</dbReference>
<dbReference type="GO" id="GO:0005518">
    <property type="term" value="F:collagen binding"/>
    <property type="evidence" value="ECO:0007669"/>
    <property type="project" value="TreeGrafter"/>
</dbReference>
<name>A0A1B6KKL1_9HEMI</name>
<evidence type="ECO:0000256" key="1">
    <source>
        <dbReference type="ARBA" id="ARBA00022729"/>
    </source>
</evidence>
<sequence length="113" mass="12665">CLCPKHCPVYSQHLALNPICGTDNHDYRDQCEMHRTACEQELIVNVKYEGHCDPCATKECAAPEMCQLDEDRQAVCRCGEVCDEELAPVCGSDGHTYTNECSLRLEACRLKKA</sequence>
<dbReference type="SUPFAM" id="SSF100895">
    <property type="entry name" value="Kazal-type serine protease inhibitors"/>
    <property type="match status" value="2"/>
</dbReference>
<protein>
    <recommendedName>
        <fullName evidence="4">Kazal-like domain-containing protein</fullName>
    </recommendedName>
</protein>
<evidence type="ECO:0000256" key="3">
    <source>
        <dbReference type="ARBA" id="ARBA00023180"/>
    </source>
</evidence>
<dbReference type="EMBL" id="GEBQ01027996">
    <property type="protein sequence ID" value="JAT11981.1"/>
    <property type="molecule type" value="Transcribed_RNA"/>
</dbReference>
<dbReference type="GO" id="GO:0050840">
    <property type="term" value="F:extracellular matrix binding"/>
    <property type="evidence" value="ECO:0007669"/>
    <property type="project" value="TreeGrafter"/>
</dbReference>
<feature type="non-terminal residue" evidence="5">
    <location>
        <position position="1"/>
    </location>
</feature>
<dbReference type="Gene3D" id="3.30.60.30">
    <property type="match status" value="2"/>
</dbReference>
<evidence type="ECO:0000256" key="2">
    <source>
        <dbReference type="ARBA" id="ARBA00023157"/>
    </source>
</evidence>
<dbReference type="InterPro" id="IPR036058">
    <property type="entry name" value="Kazal_dom_sf"/>
</dbReference>
<gene>
    <name evidence="5" type="ORF">g.53932</name>
</gene>